<accession>A0A7Y7M0A9</accession>
<evidence type="ECO:0000256" key="1">
    <source>
        <dbReference type="SAM" id="MobiDB-lite"/>
    </source>
</evidence>
<proteinExistence type="predicted"/>
<feature type="compositionally biased region" description="Low complexity" evidence="1">
    <location>
        <begin position="43"/>
        <end position="67"/>
    </location>
</feature>
<dbReference type="Proteomes" id="UP000543556">
    <property type="component" value="Unassembled WGS sequence"/>
</dbReference>
<evidence type="ECO:0000313" key="3">
    <source>
        <dbReference type="Proteomes" id="UP000543556"/>
    </source>
</evidence>
<dbReference type="Pfam" id="PF20060">
    <property type="entry name" value="DUF6459"/>
    <property type="match status" value="1"/>
</dbReference>
<comment type="caution">
    <text evidence="2">The sequence shown here is derived from an EMBL/GenBank/DDBJ whole genome shotgun (WGS) entry which is preliminary data.</text>
</comment>
<gene>
    <name evidence="2" type="ORF">G6034_11565</name>
</gene>
<keyword evidence="3" id="KW-1185">Reference proteome</keyword>
<dbReference type="InterPro" id="IPR045596">
    <property type="entry name" value="DUF6459"/>
</dbReference>
<protein>
    <submittedName>
        <fullName evidence="2">Uncharacterized protein</fullName>
    </submittedName>
</protein>
<name>A0A7Y7M0A9_9MICC</name>
<dbReference type="AlphaFoldDB" id="A0A7Y7M0A9"/>
<dbReference type="EMBL" id="JAAMFM010000016">
    <property type="protein sequence ID" value="NVM95543.1"/>
    <property type="molecule type" value="Genomic_DNA"/>
</dbReference>
<dbReference type="RefSeq" id="WP_176635270.1">
    <property type="nucleotide sequence ID" value="NZ_JAAMFM010000016.1"/>
</dbReference>
<reference evidence="2 3" key="1">
    <citation type="submission" date="2020-02" db="EMBL/GenBank/DDBJ databases">
        <title>Genome sequence of strain AETb3-4.</title>
        <authorList>
            <person name="Gao J."/>
            <person name="Zhang X."/>
        </authorList>
    </citation>
    <scope>NUCLEOTIDE SEQUENCE [LARGE SCALE GENOMIC DNA]</scope>
    <source>
        <strain evidence="2 3">AETb3-4</strain>
    </source>
</reference>
<evidence type="ECO:0000313" key="2">
    <source>
        <dbReference type="EMBL" id="NVM95543.1"/>
    </source>
</evidence>
<organism evidence="2 3">
    <name type="scientific">Arthrobacter wenxiniae</name>
    <dbReference type="NCBI Taxonomy" id="2713570"/>
    <lineage>
        <taxon>Bacteria</taxon>
        <taxon>Bacillati</taxon>
        <taxon>Actinomycetota</taxon>
        <taxon>Actinomycetes</taxon>
        <taxon>Micrococcales</taxon>
        <taxon>Micrococcaceae</taxon>
        <taxon>Arthrobacter</taxon>
    </lineage>
</organism>
<sequence length="198" mass="20738">MDTMAIEETAPTAPRLVVRPAPSLRGPAGDGADGTQGSVVKMTPRQGTPPDGQTGPQGALPAQGGATVLDPAAPERALVAEMSRRIAQGALEVLSGVRSVQQLSRWLDTRCFSALTTRARLHAAACQAESRHASQPGLAGNVSLLHHQPIVHSTHCSAIAPGVYETSVVVADKSRFRAIAMRFEETHGAWKVTALQIG</sequence>
<feature type="region of interest" description="Disordered" evidence="1">
    <location>
        <begin position="1"/>
        <end position="67"/>
    </location>
</feature>